<evidence type="ECO:0000256" key="7">
    <source>
        <dbReference type="SAM" id="MobiDB-lite"/>
    </source>
</evidence>
<evidence type="ECO:0000256" key="4">
    <source>
        <dbReference type="ARBA" id="ARBA00022737"/>
    </source>
</evidence>
<dbReference type="Pfam" id="PF00550">
    <property type="entry name" value="PP-binding"/>
    <property type="match status" value="4"/>
</dbReference>
<dbReference type="EMBL" id="CABFJX010000422">
    <property type="protein sequence ID" value="VTT83906.1"/>
    <property type="molecule type" value="Genomic_DNA"/>
</dbReference>
<dbReference type="SUPFAM" id="SSF52777">
    <property type="entry name" value="CoA-dependent acyltransferases"/>
    <property type="match status" value="10"/>
</dbReference>
<dbReference type="PROSITE" id="PS50075">
    <property type="entry name" value="CARRIER"/>
    <property type="match status" value="4"/>
</dbReference>
<dbReference type="InterPro" id="IPR000873">
    <property type="entry name" value="AMP-dep_synth/lig_dom"/>
</dbReference>
<evidence type="ECO:0000256" key="2">
    <source>
        <dbReference type="ARBA" id="ARBA00022553"/>
    </source>
</evidence>
<comment type="similarity">
    <text evidence="6">Belongs to the NRP synthetase family.</text>
</comment>
<dbReference type="Proteomes" id="UP000760494">
    <property type="component" value="Unassembled WGS sequence"/>
</dbReference>
<dbReference type="SUPFAM" id="SSF47336">
    <property type="entry name" value="ACP-like"/>
    <property type="match status" value="4"/>
</dbReference>
<feature type="region of interest" description="Disordered" evidence="7">
    <location>
        <begin position="2415"/>
        <end position="2441"/>
    </location>
</feature>
<evidence type="ECO:0000313" key="9">
    <source>
        <dbReference type="EMBL" id="VTT83906.1"/>
    </source>
</evidence>
<evidence type="ECO:0000256" key="6">
    <source>
        <dbReference type="ARBA" id="ARBA00029454"/>
    </source>
</evidence>
<feature type="domain" description="Carrier" evidence="8">
    <location>
        <begin position="4554"/>
        <end position="4631"/>
    </location>
</feature>
<keyword evidence="1" id="KW-0596">Phosphopantetheine</keyword>
<dbReference type="CDD" id="cd19545">
    <property type="entry name" value="FUM14_C_NRPS-like"/>
    <property type="match status" value="2"/>
</dbReference>
<organism evidence="9 10">
    <name type="scientific">Fusarium fujikuroi</name>
    <name type="common">Bakanae and foot rot disease fungus</name>
    <name type="synonym">Gibberella fujikuroi</name>
    <dbReference type="NCBI Taxonomy" id="5127"/>
    <lineage>
        <taxon>Eukaryota</taxon>
        <taxon>Fungi</taxon>
        <taxon>Dikarya</taxon>
        <taxon>Ascomycota</taxon>
        <taxon>Pezizomycotina</taxon>
        <taxon>Sordariomycetes</taxon>
        <taxon>Hypocreomycetidae</taxon>
        <taxon>Hypocreales</taxon>
        <taxon>Nectriaceae</taxon>
        <taxon>Fusarium</taxon>
        <taxon>Fusarium fujikuroi species complex</taxon>
    </lineage>
</organism>
<dbReference type="Gene3D" id="1.10.1200.10">
    <property type="entry name" value="ACP-like"/>
    <property type="match status" value="4"/>
</dbReference>
<dbReference type="PROSITE" id="PS00012">
    <property type="entry name" value="PHOSPHOPANTETHEINE"/>
    <property type="match status" value="1"/>
</dbReference>
<keyword evidence="2" id="KW-0597">Phosphoprotein</keyword>
<dbReference type="CDD" id="cd19534">
    <property type="entry name" value="E_NRPS"/>
    <property type="match status" value="1"/>
</dbReference>
<dbReference type="InterPro" id="IPR010071">
    <property type="entry name" value="AA_adenyl_dom"/>
</dbReference>
<reference evidence="9" key="1">
    <citation type="submission" date="2019-05" db="EMBL/GenBank/DDBJ databases">
        <authorList>
            <person name="Piombo E."/>
        </authorList>
    </citation>
    <scope>NUCLEOTIDE SEQUENCE</scope>
    <source>
        <strain evidence="9">C2S</strain>
    </source>
</reference>
<dbReference type="GO" id="GO:0031177">
    <property type="term" value="F:phosphopantetheine binding"/>
    <property type="evidence" value="ECO:0007669"/>
    <property type="project" value="InterPro"/>
</dbReference>
<comment type="caution">
    <text evidence="9">The sequence shown here is derived from an EMBL/GenBank/DDBJ whole genome shotgun (WGS) entry which is preliminary data.</text>
</comment>
<dbReference type="PANTHER" id="PTHR45527:SF16">
    <property type="entry name" value="NONRIBOSOMAL PEPTIDE SYNTHASE ATNA-RELATED"/>
    <property type="match status" value="1"/>
</dbReference>
<dbReference type="InterPro" id="IPR042099">
    <property type="entry name" value="ANL_N_sf"/>
</dbReference>
<dbReference type="FunFam" id="3.40.50.12780:FF:000014">
    <property type="entry name" value="Nonribosomal peptide synthetase 1"/>
    <property type="match status" value="2"/>
</dbReference>
<dbReference type="InterPro" id="IPR020845">
    <property type="entry name" value="AMP-binding_CS"/>
</dbReference>
<dbReference type="Gene3D" id="3.30.300.30">
    <property type="match status" value="4"/>
</dbReference>
<dbReference type="InterPro" id="IPR001242">
    <property type="entry name" value="Condensation_dom"/>
</dbReference>
<dbReference type="SUPFAM" id="SSF56801">
    <property type="entry name" value="Acetyl-CoA synthetase-like"/>
    <property type="match status" value="4"/>
</dbReference>
<dbReference type="PANTHER" id="PTHR45527">
    <property type="entry name" value="NONRIBOSOMAL PEPTIDE SYNTHETASE"/>
    <property type="match status" value="1"/>
</dbReference>
<dbReference type="GO" id="GO:0044550">
    <property type="term" value="P:secondary metabolite biosynthetic process"/>
    <property type="evidence" value="ECO:0007669"/>
    <property type="project" value="TreeGrafter"/>
</dbReference>
<dbReference type="Gene3D" id="3.40.50.12780">
    <property type="entry name" value="N-terminal domain of ligase-like"/>
    <property type="match status" value="4"/>
</dbReference>
<evidence type="ECO:0000259" key="8">
    <source>
        <dbReference type="PROSITE" id="PS50075"/>
    </source>
</evidence>
<evidence type="ECO:0000256" key="5">
    <source>
        <dbReference type="ARBA" id="ARBA00023235"/>
    </source>
</evidence>
<dbReference type="CDD" id="cd19542">
    <property type="entry name" value="CT_NRPS-like"/>
    <property type="match status" value="1"/>
</dbReference>
<dbReference type="InterPro" id="IPR020806">
    <property type="entry name" value="PKS_PP-bd"/>
</dbReference>
<feature type="domain" description="Carrier" evidence="8">
    <location>
        <begin position="2341"/>
        <end position="2415"/>
    </location>
</feature>
<protein>
    <recommendedName>
        <fullName evidence="8">Carrier domain-containing protein</fullName>
    </recommendedName>
</protein>
<dbReference type="GO" id="GO:0016853">
    <property type="term" value="F:isomerase activity"/>
    <property type="evidence" value="ECO:0007669"/>
    <property type="project" value="UniProtKB-KW"/>
</dbReference>
<dbReference type="PROSITE" id="PS00455">
    <property type="entry name" value="AMP_BINDING"/>
    <property type="match status" value="3"/>
</dbReference>
<dbReference type="InterPro" id="IPR036736">
    <property type="entry name" value="ACP-like_sf"/>
</dbReference>
<dbReference type="GO" id="GO:0016874">
    <property type="term" value="F:ligase activity"/>
    <property type="evidence" value="ECO:0007669"/>
    <property type="project" value="UniProtKB-KW"/>
</dbReference>
<evidence type="ECO:0000313" key="10">
    <source>
        <dbReference type="Proteomes" id="UP000760494"/>
    </source>
</evidence>
<dbReference type="InterPro" id="IPR006162">
    <property type="entry name" value="Ppantetheine_attach_site"/>
</dbReference>
<dbReference type="SMART" id="SM00823">
    <property type="entry name" value="PKS_PP"/>
    <property type="match status" value="2"/>
</dbReference>
<name>A0A9Q9UGN8_FUSFU</name>
<dbReference type="FunFam" id="3.30.300.30:FF:000015">
    <property type="entry name" value="Nonribosomal peptide synthase SidD"/>
    <property type="match status" value="4"/>
</dbReference>
<feature type="domain" description="Carrier" evidence="8">
    <location>
        <begin position="731"/>
        <end position="808"/>
    </location>
</feature>
<evidence type="ECO:0000256" key="1">
    <source>
        <dbReference type="ARBA" id="ARBA00022450"/>
    </source>
</evidence>
<dbReference type="InterPro" id="IPR023213">
    <property type="entry name" value="CAT-like_dom_sf"/>
</dbReference>
<dbReference type="Gene3D" id="3.30.559.30">
    <property type="entry name" value="Nonribosomal peptide synthetase, condensation domain"/>
    <property type="match status" value="5"/>
</dbReference>
<evidence type="ECO:0000256" key="3">
    <source>
        <dbReference type="ARBA" id="ARBA00022598"/>
    </source>
</evidence>
<dbReference type="CDD" id="cd05918">
    <property type="entry name" value="A_NRPS_SidN3_like"/>
    <property type="match status" value="4"/>
</dbReference>
<sequence>MAIKMIDKQVLACNLDAFAGRDTNSTDINEQAIEWLSPTPSAVTLEAAWCVTLRLYTGLDHLSFGSLTQDGIVATKLCNLGPHDTLEDVCSHVQLYDYSDDIVCHYNTAVIFKLDENEGKKLSELIPRGIDVALMVTGSNLGVLARASFMDADEARNLCQNFRHVLNCFQEPNQAVRGITLSDNDVNQILSWNKSQLTRTESLIHDQFARILQRQPDKSAIESWDGNMTYRELDAASSSLAESLSRANIGPGSWVLFCFNKSRWAIVSMLAILKAGGACVPLDPRHPKSRVVQILQATGAQHILVGDADNDIKNRLCNEFPSVKVIGVPHHEVCESQDIDTISLSFDSPAIGLFTSGSTGTPKGIVATHATICTGASSYAHHIGADDKTRVLQFASYTFDVCMVDVFTALLHGGTLCIPSEEERMTGLQEYISRTQPNWAALTPTVARVLDPALSSKSIRKILLVGEMVRESDIAEWLDSGVQVYNVYGPAENNLITTAAKAIRGRASNVGTGINTHTWVADVENERLVPIGAVGELICSGPHLTPGYLNDPERTASSFFEDLSWIPNMMDNKPFSRRFYRSGDLVRYCADGSLQCVGRLDSQVKLGGQRVELSEIESYIKSHNAAVLVPKAGSMKNKLIAVLEGAGSSGQSLGISSCDPGVAQQVEQVLRKNLPSYMCPSIWISVPHLPLSSSGKLDRKVLMNKLETLSHEEYLGLILDHAQDEDDQDGHETDNCQRLLREACSQVLNIPVERIAMSRAFAGHGGDSITAMQVSSLIKRTQTLVVTVKDLLTCHSLAEAASSMREVVTSIQVPTAHPGKLYPLSPIQRLFMATAPTSVTWNHYNQSVLLRIRERRSSDHVKESLGGVVRRHAMLRGRFQRVSSSEWMQRILPDDQGNLFFEYFPDASDYKQREALMLKARESLDIESGPLLRAQLFDGQVEQGMLLFIVSHHLVVDLVSWRVILEELEVSLAQPYGNTTDANDISALLLPQESVPFPVWSELQHEAAKNMDPDRVIPQQYAVPAPDFSYWGISSARNVYRDVIEKSISLGDMTTKNVLYECHEALQTEPVDIFLSAILLSFKRAFPERPIPPIFNEGHGREPWTSDLDISRTVGWFTTMFPIYVPNISAGDVVDTVRRVKDFRKGCAENGFQYFSTKYLHEQGRKTFKDHIPAEIMFNYEGRYQSLEKEKSLLMAEAWEAGEALSDSAPELQRFCLFELSAAVLTDGEIHFTMAWNSRARYQERISLWLTRLLPAVIDEIVTYLMMEKRQYTLSDLSQARLSDYSDLETLMASVSTIPGIDSIEGVEEIYCGSPMQDSLALSQSRISGGVYEIDLTWEVTDGRQGNYQVDVNRLVLAWNDVVARHAALRTVFLEAASSSNDVMLHQVVLRKYRPSTILMHTRDSSQALKQLSSCASYKKRGILIDKRPPHALAICSTDEGRTFVRFQVNHILFDGTSIAPLLRDLSRAYRNSHEVRREWTWNPFANFIRYIRDEKRRSDDLAYWKSYLATARPCQFPTLKDEESIEAPGTEQQRGAVQVCMSDKPSSLRNFLADMGATVPTLVQLVWALVLRMYTSDSQVAFGYLASGRDAPVVDIEQAVGPFISILVHFLDFDNEGQLPIADMLQRIQDRSARSISHQSRSLAEIQDAIGLTGSSLLFNTGISFMPKWTKDMQLRNGSGLIFDQIAANDPTEFDISLIVETGDDGVDGMCIYVDYRTSTVGRMHAVNIAASFDHILSQIIQDPSVPLNDVSGISTRDFDQISNWNRLLSPPKDKCLHDLFIEKVIEDPTREAVFSWDGSMSYGELHDLSARLANYLVHLGVGPEQMIPICFEKSVWTVVTILAVLKAGGCFVLLDPTHPASRLWNIVGEIEASILLCSPLTNRSKKLDASPDMNARKAAIIEIHPSFVNNLKSVSRESQHTPLCPSLSPDNAAYVVFTSGSTGIPKGVVVTHRAVVTGLDELGRAAGMTAMGSGTRTLQFASYSFDASIADIFCALQLGGCVCVMSDEGRSPADITDFIQRSRATYAGITPSFASLLDPRLVPSLRVLCFSGEALPASQIEAWSGYVKMVNMYGPTEASIACIANSEVTRTTDASNIGRAFRGSTWIVDENDHNQLRAIGSSGELLIEGPILAREYLKRPEQTAQAFISNPPWLQNIRPNSRLYKTGDMVRYNTNGTISYIGRKDNQIKINGQRVEVSEIEETLRASIEPEAGLITVELLDRKALGEADVLTAFVYIAGHDPSSTRDDKADNKKPFTIPDNPLLLEYFRSMLPRLESSSSKMPRYMVPQAYIPIDSLPLTTSGKVDRRALRHAAAQLNRNQLFSFASSLDMVHEPSVDVVKDDPVSELAHLWESVLNVRVSGTQSNFFRLGGNSMAAMNLRSQARKAGFQLSVADILANPTLSDMAKGMAPLSLTAPESTSSSSPQSFSTSTSTTIIENDPDTSPFSLLRTRGIALNEGLWQQMFDNADILWSEVEDIFPCTPMQEGLMVLSAHREGHGAYALHAPYKLPSDLDLAKLQFAWEQTTMVHAILRSRIVTHSQGALIVLQKSPVVVQQSTCSTLDDHLEEQRRLIFGYGVPLFRMTMVFDQIAQCHYFVMSIHHALFDGWSFSRMWDTALAIYQGRQLSRDIPSFQSFVQHLGAAPLSASKEYWKSHLVEQDRDGFQFPAVPSTHKPIATASASFEFAFQSTIAMSAGVTPSTMVHAAWAILLSQYTASSTVNFGVTLSGRDFPMPGLDQVVGATIVTLPRQLNINLNQNVIEFLEYVQQEAANVIPHQYLGIHEIRALGLEAQQACNFSTLILVNHNTVDLDSPLSVFGITQVPVDSVDFHPYPLAVEFTVQPESLVVNVCYDPVCIGGSMVESVMQQYDHVLQSLSEGLMCSSGLSGTNLASIMTGIAPAHLQKMLDWNKDGHRYGASRQTHLVLDHIGLNTRNNPRARAVVADDSTLSYAELNRLARVVSHRITQLDISGEFIAVCFDKSAAAIVSMLAVLQTGFAFMPISASQPPARLENLLTAANVQVVLTSPAHTDLLSGLSSHRRIVPVDLKDIDQHEQMQLNRSGSAVDKSRAAYLLYTSGTTGQPKGVVVQHGAWSKAIASQIDFFGFTRDTKMLQFSNYTFDASIFEIFITLCSGGCLFVPSEHSRVNDLEGFIRTNELNTITLTPTVARVIRPGQLPCVRQCLFGGESLTQSDIFAWAQQGRRVTNCYGPTEACVFSCGRDIRLDATDTKVTNIGRPVGINAWIISSMSGSISPIGAPGELCLEGQMLARGYLNDPERTQLSFSNHLPNNIPGKKNSRTYRTGDMVCHEADGTLNFLGRRDGQIKLRGHRIDVGEIEHHIQHAMADDSTYHSSTVQVYWKDTRNKSDAELAALLRMDIQHKECVMGVPCSLLSMPGRADESPTASQLKFKLRRILPEHMTPNTFIAVQHFPTTASGKLDRSFAQRCVEYFVPYTQKEVNKNETWSSSEAIVREWWCSILGVNTDLICRHDNFFGLGGNSIYAIRLVGLARSNGHHLQYEDVFSSPVLADMASRLSRPEDSHVQSETRQPPEPFQLISESDLKSVMDDILPLYNINKDEVEDIYPCTPLQATLMAETARHRGVYILAESIQVPSSQMTLFQDAWLLMFKSYEILRTRIVLSHDQSHGEWQVVMKYQPLTWTEFPDAKSFIEFVYNTHDYGKPLVHLAILGGNGGRIKDTDHSVKVGLCVHHAAYDGWSLSNIWRTITKKLTSSSSYSVGPYTPFNTYIRHLTEQDPEKAKSYWKERFSGLSSASLIPRPQDPGHQSSATDTIQRNLDLPTLSDHLLGKTAIVAQAAWAITISHYTANSDTLCGTILSGREYAAASVPGVETIVGPTIATVPSRTTINYDSCVLDLITAVQKDNLNAVRFSHMGLEQISRLNLDCRQACKFDNLFWVQPDLDETPANSIIRDIINVRGFSSSPMVLEIQLPAEGQKVVVNMSFDRVAVSNQQAELIVDTYITIMDNLLHAPLDTRLRSIAALSPAHISQISRVSSSPVEAVQACVHDLVRKQVELSPSHTAIDAWDGSMAYAALDALSTSLAEKLSGLGIGPESPVCILFEKSKWAIVAMLGVVKTGGCFVPLNPQSPIKRLQHLVESVDASIILVSPQYEELSISLSLHHVKILVISQDTIPSPISALKPSRAFPSSVGPQNAAYILFTSGSTGLPKGVVIEHQALCSSLTVLSSRVGLNSNSRVFQFNAYWFDVMLLDVFGTLISGGTICAPSESDCMDDLAGSINKFNANTIAALSTSVSRLIEPSSIPCLNTLGLGGEPVLSSDRDRWAPHVRLFSMYGPTETCIVSLMTDMTSTTPASLLGHPVGCRVWIVNPLKNDELAPLGGIGELFIEGPGLARYYLVDEDKTAAAFLSNQSWTIQDPSFQGSRRFYKTGDLVRINTDGTVSWIGRKDHSQVKIRGQRVELAEIEETIRQHIPSALTVAVDILIDGERRILAAVFGTNLMLPGLSDTEVEVYMEKLIKGLLPKLNGSLPKHMVPTAFIPLPFLPFLSTGKLDRKALHRLALPLAVELTKRTSTNRQALKTPKERLLSALWSEVLSTSKGEPAGPADNFFNAGGDSMMAMKLVAMARHRGLTLSVVDIFKNPILSDMADLLGPLRHEEEPSKEDSTHMLPIDTSSKLKDSLYEVLTVPPDRIEQIYPCTAYQEMFLSGTEVWPGAHVTQFIFSIDKGTDMHRLEKAMGRCTAEFPTLRTRIVRHGESGQLLQVVLHKGHEAPWSIHLTDDLDSALDQEKKDHWMHSGLSEPLHRLSLVMNNSGCTHLIWSLNHAAYDAWSFGMMLRSLGQDRANSTRHSRTCLPFNGLIRHISKLRDASSESRRFWRSYIADIGSQVLLFRYPSIADPRQDRLAVHQVSFPKHGGRSSTSLITAAWIMLLARLSHRKDITIAYLVTGRTLPLGGIDTCPGPLISKLPLRIQLLDEPRGLVDVADLVRIETVRVMPHEHTGLDAIKDLASQDDDDIHPHAASLLGRFPLDLAIHPAGHTDVDAARSIGITHIGQKVVVPPPGTFSAECSIISEDNYIAVSLAVIWDNRAMDEDDVNRVVEIWKDIIVRG</sequence>
<feature type="domain" description="Carrier" evidence="8">
    <location>
        <begin position="3463"/>
        <end position="3539"/>
    </location>
</feature>
<dbReference type="InterPro" id="IPR045851">
    <property type="entry name" value="AMP-bd_C_sf"/>
</dbReference>
<keyword evidence="3" id="KW-0436">Ligase</keyword>
<dbReference type="Pfam" id="PF00501">
    <property type="entry name" value="AMP-binding"/>
    <property type="match status" value="4"/>
</dbReference>
<gene>
    <name evidence="9" type="ORF">C2S_12902</name>
</gene>
<proteinExistence type="inferred from homology"/>
<dbReference type="GO" id="GO:0043041">
    <property type="term" value="P:amino acid activation for nonribosomal peptide biosynthetic process"/>
    <property type="evidence" value="ECO:0007669"/>
    <property type="project" value="TreeGrafter"/>
</dbReference>
<dbReference type="GO" id="GO:0005737">
    <property type="term" value="C:cytoplasm"/>
    <property type="evidence" value="ECO:0007669"/>
    <property type="project" value="TreeGrafter"/>
</dbReference>
<dbReference type="FunFam" id="3.30.559.30:FF:000002">
    <property type="entry name" value="Nonribosomal peptide synthase Pes1"/>
    <property type="match status" value="1"/>
</dbReference>
<accession>A0A9Q9UGN8</accession>
<dbReference type="NCBIfam" id="NF003417">
    <property type="entry name" value="PRK04813.1"/>
    <property type="match status" value="5"/>
</dbReference>
<keyword evidence="5" id="KW-0413">Isomerase</keyword>
<feature type="compositionally biased region" description="Low complexity" evidence="7">
    <location>
        <begin position="2421"/>
        <end position="2437"/>
    </location>
</feature>
<dbReference type="Gene3D" id="3.30.559.10">
    <property type="entry name" value="Chloramphenicol acetyltransferase-like domain"/>
    <property type="match status" value="5"/>
</dbReference>
<dbReference type="NCBIfam" id="TIGR01733">
    <property type="entry name" value="AA-adenyl-dom"/>
    <property type="match status" value="4"/>
</dbReference>
<keyword evidence="4" id="KW-0677">Repeat</keyword>
<dbReference type="Pfam" id="PF00668">
    <property type="entry name" value="Condensation"/>
    <property type="match status" value="5"/>
</dbReference>
<dbReference type="InterPro" id="IPR009081">
    <property type="entry name" value="PP-bd_ACP"/>
</dbReference>